<dbReference type="Proteomes" id="UP001057305">
    <property type="component" value="Chromosome"/>
</dbReference>
<dbReference type="Proteomes" id="UP001057296">
    <property type="component" value="Chromosome"/>
</dbReference>
<gene>
    <name evidence="1" type="ORF">KCG54_05740</name>
    <name evidence="2" type="ORF">KCG56_02165</name>
</gene>
<dbReference type="Pfam" id="PF06528">
    <property type="entry name" value="Phage_P2_GpE"/>
    <property type="match status" value="1"/>
</dbReference>
<proteinExistence type="predicted"/>
<reference evidence="1" key="1">
    <citation type="submission" date="2021-04" db="EMBL/GenBank/DDBJ databases">
        <title>Characterizing Neisseria spp. as novel respiratory pathobionts in bronchiectasis.</title>
        <authorList>
            <person name="Li L."/>
            <person name="Mac Aogain M."/>
            <person name="Xu T."/>
            <person name="Jaggi T.K."/>
            <person name="Chan L.Y."/>
            <person name="Keir H.R."/>
            <person name="Dicker A.J."/>
            <person name="Qu J."/>
            <person name="Liu Y."/>
            <person name="Chen H.S."/>
            <person name="Koh M.S."/>
            <person name="Ong T.H."/>
            <person name="Lim A.Y.H."/>
            <person name="Abisheganaden J."/>
            <person name="Low T.B."/>
            <person name="Oliver B.G."/>
            <person name="Tan N.S."/>
            <person name="Fang M."/>
            <person name="Chalmers J.D."/>
            <person name="Chotirmall S.H."/>
        </authorList>
    </citation>
    <scope>NUCLEOTIDE SEQUENCE</scope>
    <source>
        <strain evidence="2">TT0073</strain>
        <strain evidence="1">TT0077</strain>
    </source>
</reference>
<name>A0A9X9HWD0_NEISU</name>
<dbReference type="InterPro" id="IPR009493">
    <property type="entry name" value="P2_GpE"/>
</dbReference>
<evidence type="ECO:0000313" key="2">
    <source>
        <dbReference type="EMBL" id="UTG72286.1"/>
    </source>
</evidence>
<sequence>MTTNRCKTGFVAHKKTKPLLSNKEADEQLLNAVADLAWWFGWSVQEVYAMPLDEFEDWQKEAARQIKAGYGRIGGI</sequence>
<accession>A0A9X9HWD0</accession>
<dbReference type="EMBL" id="CP073116">
    <property type="protein sequence ID" value="UTG72286.1"/>
    <property type="molecule type" value="Genomic_DNA"/>
</dbReference>
<organism evidence="1 3">
    <name type="scientific">Neisseria subflava</name>
    <dbReference type="NCBI Taxonomy" id="28449"/>
    <lineage>
        <taxon>Bacteria</taxon>
        <taxon>Pseudomonadati</taxon>
        <taxon>Pseudomonadota</taxon>
        <taxon>Betaproteobacteria</taxon>
        <taxon>Neisseriales</taxon>
        <taxon>Neisseriaceae</taxon>
        <taxon>Neisseria</taxon>
    </lineage>
</organism>
<dbReference type="EMBL" id="CP073115">
    <property type="protein sequence ID" value="UTG70786.1"/>
    <property type="molecule type" value="Genomic_DNA"/>
</dbReference>
<evidence type="ECO:0000313" key="1">
    <source>
        <dbReference type="EMBL" id="UTG70786.1"/>
    </source>
</evidence>
<evidence type="ECO:0000313" key="3">
    <source>
        <dbReference type="Proteomes" id="UP001057296"/>
    </source>
</evidence>
<dbReference type="AlphaFoldDB" id="A0A9X9HWD0"/>
<protein>
    <submittedName>
        <fullName evidence="1">GpE family phage tail protein</fullName>
    </submittedName>
</protein>